<dbReference type="EMBL" id="UZAL01001691">
    <property type="protein sequence ID" value="VDO78767.1"/>
    <property type="molecule type" value="Genomic_DNA"/>
</dbReference>
<gene>
    <name evidence="2" type="ORF">SMTD_LOCUS1503</name>
</gene>
<keyword evidence="1" id="KW-1133">Transmembrane helix</keyword>
<sequence length="149" mass="17461">MSDFCVRWRVVSLDRFLLFLANPINSDSNTLRKSPHSDPLSSRDWFSCIRALHEIIPDQWITYPKTCTISSNTSNDPSDETDKPPYLPVFYGHLLLRLLPLLEVVIMQFLMCEVPFVLLIPFCRAIAPLFRYHSKLTFFREKLNLYFST</sequence>
<dbReference type="AlphaFoldDB" id="A0A3P7Z4L7"/>
<organism evidence="2 3">
    <name type="scientific">Schistosoma mattheei</name>
    <dbReference type="NCBI Taxonomy" id="31246"/>
    <lineage>
        <taxon>Eukaryota</taxon>
        <taxon>Metazoa</taxon>
        <taxon>Spiralia</taxon>
        <taxon>Lophotrochozoa</taxon>
        <taxon>Platyhelminthes</taxon>
        <taxon>Trematoda</taxon>
        <taxon>Digenea</taxon>
        <taxon>Strigeidida</taxon>
        <taxon>Schistosomatoidea</taxon>
        <taxon>Schistosomatidae</taxon>
        <taxon>Schistosoma</taxon>
    </lineage>
</organism>
<keyword evidence="3" id="KW-1185">Reference proteome</keyword>
<name>A0A3P7Z4L7_9TREM</name>
<evidence type="ECO:0000256" key="1">
    <source>
        <dbReference type="SAM" id="Phobius"/>
    </source>
</evidence>
<reference evidence="2 3" key="1">
    <citation type="submission" date="2018-11" db="EMBL/GenBank/DDBJ databases">
        <authorList>
            <consortium name="Pathogen Informatics"/>
        </authorList>
    </citation>
    <scope>NUCLEOTIDE SEQUENCE [LARGE SCALE GENOMIC DNA]</scope>
    <source>
        <strain>Denwood</strain>
        <strain evidence="3">Zambia</strain>
    </source>
</reference>
<evidence type="ECO:0000313" key="3">
    <source>
        <dbReference type="Proteomes" id="UP000269396"/>
    </source>
</evidence>
<accession>A0A3P7Z4L7</accession>
<keyword evidence="1" id="KW-0472">Membrane</keyword>
<protein>
    <submittedName>
        <fullName evidence="2">Uncharacterized protein</fullName>
    </submittedName>
</protein>
<evidence type="ECO:0000313" key="2">
    <source>
        <dbReference type="EMBL" id="VDO78767.1"/>
    </source>
</evidence>
<feature type="transmembrane region" description="Helical" evidence="1">
    <location>
        <begin position="105"/>
        <end position="127"/>
    </location>
</feature>
<proteinExistence type="predicted"/>
<keyword evidence="1" id="KW-0812">Transmembrane</keyword>
<dbReference type="Proteomes" id="UP000269396">
    <property type="component" value="Unassembled WGS sequence"/>
</dbReference>